<dbReference type="Pfam" id="PF00137">
    <property type="entry name" value="ATP-synt_C"/>
    <property type="match status" value="1"/>
</dbReference>
<reference evidence="7 8" key="1">
    <citation type="submission" date="2018-10" db="EMBL/GenBank/DDBJ databases">
        <title>Draft genome sequence of the microsporidian Tubulinosema ratisbonensis.</title>
        <authorList>
            <person name="Polonais V."/>
            <person name="Peyretaillade E."/>
            <person name="Niehus S."/>
            <person name="Wawrzyniak I."/>
            <person name="Franchet A."/>
            <person name="Gaspin C."/>
            <person name="Reichstadt M."/>
            <person name="Belser C."/>
            <person name="Labadie K."/>
            <person name="Delbac F."/>
            <person name="Ferrandon D."/>
        </authorList>
    </citation>
    <scope>NUCLEOTIDE SEQUENCE [LARGE SCALE GENOMIC DNA]</scope>
    <source>
        <strain evidence="7 8">Franzen</strain>
    </source>
</reference>
<dbReference type="GO" id="GO:0033177">
    <property type="term" value="C:proton-transporting two-sector ATPase complex, proton-transporting domain"/>
    <property type="evidence" value="ECO:0007669"/>
    <property type="project" value="InterPro"/>
</dbReference>
<dbReference type="GO" id="GO:0015078">
    <property type="term" value="F:proton transmembrane transporter activity"/>
    <property type="evidence" value="ECO:0007669"/>
    <property type="project" value="InterPro"/>
</dbReference>
<feature type="transmembrane region" description="Helical" evidence="5">
    <location>
        <begin position="142"/>
        <end position="162"/>
    </location>
</feature>
<dbReference type="Gene3D" id="1.20.120.610">
    <property type="entry name" value="lithium bound rotor ring of v- atpase"/>
    <property type="match status" value="1"/>
</dbReference>
<dbReference type="PROSITE" id="PS51257">
    <property type="entry name" value="PROKAR_LIPOPROTEIN"/>
    <property type="match status" value="1"/>
</dbReference>
<dbReference type="EMBL" id="RCSS01000297">
    <property type="protein sequence ID" value="RVD92150.1"/>
    <property type="molecule type" value="Genomic_DNA"/>
</dbReference>
<accession>A0A437ALR7</accession>
<dbReference type="Proteomes" id="UP000282876">
    <property type="component" value="Unassembled WGS sequence"/>
</dbReference>
<keyword evidence="3 5" id="KW-1133">Transmembrane helix</keyword>
<comment type="caution">
    <text evidence="7">The sequence shown here is derived from an EMBL/GenBank/DDBJ whole genome shotgun (WGS) entry which is preliminary data.</text>
</comment>
<dbReference type="SUPFAM" id="SSF81333">
    <property type="entry name" value="F1F0 ATP synthase subunit C"/>
    <property type="match status" value="1"/>
</dbReference>
<dbReference type="CDD" id="cd18178">
    <property type="entry name" value="ATP-synt_Vo_c_ATP6F_rpt2"/>
    <property type="match status" value="1"/>
</dbReference>
<gene>
    <name evidence="7" type="ORF">TUBRATIS_13580</name>
</gene>
<organism evidence="7 8">
    <name type="scientific">Tubulinosema ratisbonensis</name>
    <dbReference type="NCBI Taxonomy" id="291195"/>
    <lineage>
        <taxon>Eukaryota</taxon>
        <taxon>Fungi</taxon>
        <taxon>Fungi incertae sedis</taxon>
        <taxon>Microsporidia</taxon>
        <taxon>Tubulinosematoidea</taxon>
        <taxon>Tubulinosematidae</taxon>
        <taxon>Tubulinosema</taxon>
    </lineage>
</organism>
<evidence type="ECO:0000259" key="6">
    <source>
        <dbReference type="Pfam" id="PF00137"/>
    </source>
</evidence>
<evidence type="ECO:0000256" key="2">
    <source>
        <dbReference type="ARBA" id="ARBA00022692"/>
    </source>
</evidence>
<sequence>MLKTKVIILYTFILSTIFYYDKDYTGVNAFGMLSCMILSLAGNTNAIKSISSVLSGTSIAVPRVGFKCFLGVVMSELNTLLGMVFVWMILSSKLDTPYDYLISATAGIIVGWCNYYSSTAVGLLTSSLTIMDAKDKHLFSKLFVLELLASTMGVLGLCWVFLCVKK</sequence>
<dbReference type="STRING" id="291195.A0A437ALR7"/>
<evidence type="ECO:0000256" key="5">
    <source>
        <dbReference type="SAM" id="Phobius"/>
    </source>
</evidence>
<evidence type="ECO:0000256" key="1">
    <source>
        <dbReference type="ARBA" id="ARBA00004141"/>
    </source>
</evidence>
<evidence type="ECO:0000256" key="3">
    <source>
        <dbReference type="ARBA" id="ARBA00022989"/>
    </source>
</evidence>
<feature type="transmembrane region" description="Helical" evidence="5">
    <location>
        <begin position="68"/>
        <end position="90"/>
    </location>
</feature>
<dbReference type="InterPro" id="IPR002379">
    <property type="entry name" value="ATPase_proteolipid_c-like_dom"/>
</dbReference>
<dbReference type="AlphaFoldDB" id="A0A437ALR7"/>
<proteinExistence type="predicted"/>
<comment type="subcellular location">
    <subcellularLocation>
        <location evidence="1">Membrane</location>
        <topology evidence="1">Multi-pass membrane protein</topology>
    </subcellularLocation>
</comment>
<keyword evidence="2 5" id="KW-0812">Transmembrane</keyword>
<dbReference type="InterPro" id="IPR035921">
    <property type="entry name" value="F/V-ATP_Csub_sf"/>
</dbReference>
<evidence type="ECO:0000256" key="4">
    <source>
        <dbReference type="ARBA" id="ARBA00023136"/>
    </source>
</evidence>
<evidence type="ECO:0000313" key="8">
    <source>
        <dbReference type="Proteomes" id="UP000282876"/>
    </source>
</evidence>
<dbReference type="OrthoDB" id="10264021at2759"/>
<keyword evidence="4 5" id="KW-0472">Membrane</keyword>
<keyword evidence="8" id="KW-1185">Reference proteome</keyword>
<evidence type="ECO:0000313" key="7">
    <source>
        <dbReference type="EMBL" id="RVD92150.1"/>
    </source>
</evidence>
<protein>
    <submittedName>
        <fullName evidence="7">Vacuolar ATP synthase proteolipid</fullName>
    </submittedName>
</protein>
<feature type="transmembrane region" description="Helical" evidence="5">
    <location>
        <begin position="102"/>
        <end position="130"/>
    </location>
</feature>
<feature type="domain" description="V-ATPase proteolipid subunit C-like" evidence="6">
    <location>
        <begin position="106"/>
        <end position="161"/>
    </location>
</feature>
<dbReference type="VEuPathDB" id="MicrosporidiaDB:TUBRATIS_13580"/>
<feature type="transmembrane region" description="Helical" evidence="5">
    <location>
        <begin position="26"/>
        <end position="47"/>
    </location>
</feature>
<name>A0A437ALR7_9MICR</name>